<dbReference type="Proteomes" id="UP000075680">
    <property type="component" value="Unassembled WGS sequence"/>
</dbReference>
<proteinExistence type="predicted"/>
<name>A0A150I2Y9_9GAMM</name>
<protein>
    <submittedName>
        <fullName evidence="1">Uncharacterized protein</fullName>
    </submittedName>
</protein>
<dbReference type="RefSeq" id="WP_061518052.1">
    <property type="nucleotide sequence ID" value="NZ_JRUE01000057.1"/>
</dbReference>
<dbReference type="PATRIC" id="fig|52133.18.peg.494"/>
<gene>
    <name evidence="1" type="ORF">AVENLUH5627_00474</name>
</gene>
<dbReference type="AlphaFoldDB" id="A0A150I2Y9"/>
<dbReference type="EMBL" id="JRUE01000057">
    <property type="protein sequence ID" value="KXZ73704.1"/>
    <property type="molecule type" value="Genomic_DNA"/>
</dbReference>
<evidence type="ECO:0000313" key="1">
    <source>
        <dbReference type="EMBL" id="KXZ73704.1"/>
    </source>
</evidence>
<comment type="caution">
    <text evidence="1">The sequence shown here is derived from an EMBL/GenBank/DDBJ whole genome shotgun (WGS) entry which is preliminary data.</text>
</comment>
<reference evidence="1 2" key="1">
    <citation type="journal article" date="2016" name="Sci. Rep.">
        <title>Genomic and phenotypic characterization of the species Acinetobacter venetianus.</title>
        <authorList>
            <person name="Fondi M."/>
            <person name="Maida I."/>
            <person name="Perrin E."/>
            <person name="Orlandini V."/>
            <person name="La Torre L."/>
            <person name="Bosi E."/>
            <person name="Negroni A."/>
            <person name="Zanaroli G."/>
            <person name="Fava F."/>
            <person name="Decorosi F."/>
            <person name="Giovannetti L."/>
            <person name="Viti C."/>
            <person name="Vaneechoutte M."/>
            <person name="Dijkshoorn L."/>
            <person name="Fani R."/>
        </authorList>
    </citation>
    <scope>NUCLEOTIDE SEQUENCE [LARGE SCALE GENOMIC DNA]</scope>
    <source>
        <strain evidence="1 2">LUH5627</strain>
    </source>
</reference>
<organism evidence="1 2">
    <name type="scientific">Acinetobacter venetianus</name>
    <dbReference type="NCBI Taxonomy" id="52133"/>
    <lineage>
        <taxon>Bacteria</taxon>
        <taxon>Pseudomonadati</taxon>
        <taxon>Pseudomonadota</taxon>
        <taxon>Gammaproteobacteria</taxon>
        <taxon>Moraxellales</taxon>
        <taxon>Moraxellaceae</taxon>
        <taxon>Acinetobacter</taxon>
    </lineage>
</organism>
<accession>A0A150I2Y9</accession>
<sequence length="144" mass="16698">MSENYYQIILLGKVDERLISIKKSLLSRLKDFNINPDFIKLIHSDDYAIRDVKYPTIAIYFGGDKSKTQHLSNLIDESIVIIPVVKSNELVPTELPSVISHINALPINETNNNIERLVSIIFENFRFLIMKWLCCIKHFKAKFC</sequence>
<evidence type="ECO:0000313" key="2">
    <source>
        <dbReference type="Proteomes" id="UP000075680"/>
    </source>
</evidence>